<dbReference type="RefSeq" id="WP_329405486.1">
    <property type="nucleotide sequence ID" value="NZ_CP109441.1"/>
</dbReference>
<accession>A0ABZ1YIJ5</accession>
<dbReference type="EMBL" id="CP109441">
    <property type="protein sequence ID" value="WUV42868.1"/>
    <property type="molecule type" value="Genomic_DNA"/>
</dbReference>
<name>A0ABZ1YIJ5_9NOCA</name>
<organism evidence="1 2">
    <name type="scientific">Nocardia vinacea</name>
    <dbReference type="NCBI Taxonomy" id="96468"/>
    <lineage>
        <taxon>Bacteria</taxon>
        <taxon>Bacillati</taxon>
        <taxon>Actinomycetota</taxon>
        <taxon>Actinomycetes</taxon>
        <taxon>Mycobacteriales</taxon>
        <taxon>Nocardiaceae</taxon>
        <taxon>Nocardia</taxon>
    </lineage>
</organism>
<gene>
    <name evidence="1" type="ORF">OG563_26860</name>
</gene>
<sequence length="199" mass="22156">MKVLIPDDFPDGPAYIGLNNHGYVGLVELWIYLSRFDTDAMPLAAWMKLVDSATSRLLVERELIAIADDKVRAMRGPTPRRARASEDPRFATWWAVWPRKQARAAAAKAFPGALRKIEFDALMAATRRYVEDPNREDAYTPHGATWLNGERWSDAPNPRRSIGRATAEDRVAAALEIGLSLSNSGRVEPFWPGPAAIEA</sequence>
<dbReference type="Proteomes" id="UP001432062">
    <property type="component" value="Chromosome"/>
</dbReference>
<reference evidence="1" key="1">
    <citation type="submission" date="2022-10" db="EMBL/GenBank/DDBJ databases">
        <title>The complete genomes of actinobacterial strains from the NBC collection.</title>
        <authorList>
            <person name="Joergensen T.S."/>
            <person name="Alvarez Arevalo M."/>
            <person name="Sterndorff E.B."/>
            <person name="Faurdal D."/>
            <person name="Vuksanovic O."/>
            <person name="Mourched A.-S."/>
            <person name="Charusanti P."/>
            <person name="Shaw S."/>
            <person name="Blin K."/>
            <person name="Weber T."/>
        </authorList>
    </citation>
    <scope>NUCLEOTIDE SEQUENCE</scope>
    <source>
        <strain evidence="1">NBC_01482</strain>
    </source>
</reference>
<evidence type="ECO:0000313" key="1">
    <source>
        <dbReference type="EMBL" id="WUV42868.1"/>
    </source>
</evidence>
<proteinExistence type="predicted"/>
<evidence type="ECO:0000313" key="2">
    <source>
        <dbReference type="Proteomes" id="UP001432062"/>
    </source>
</evidence>
<protein>
    <submittedName>
        <fullName evidence="1">Uncharacterized protein</fullName>
    </submittedName>
</protein>
<keyword evidence="2" id="KW-1185">Reference proteome</keyword>